<reference evidence="1" key="1">
    <citation type="submission" date="2021-06" db="EMBL/GenBank/DDBJ databases">
        <authorList>
            <person name="Kallberg Y."/>
            <person name="Tangrot J."/>
            <person name="Rosling A."/>
        </authorList>
    </citation>
    <scope>NUCLEOTIDE SEQUENCE</scope>
    <source>
        <strain evidence="1">CL356</strain>
    </source>
</reference>
<feature type="non-terminal residue" evidence="1">
    <location>
        <position position="1"/>
    </location>
</feature>
<accession>A0ACA9Q1G2</accession>
<comment type="caution">
    <text evidence="1">The sequence shown here is derived from an EMBL/GenBank/DDBJ whole genome shotgun (WGS) entry which is preliminary data.</text>
</comment>
<dbReference type="EMBL" id="CAJVPT010043095">
    <property type="protein sequence ID" value="CAG8731575.1"/>
    <property type="molecule type" value="Genomic_DNA"/>
</dbReference>
<evidence type="ECO:0000313" key="1">
    <source>
        <dbReference type="EMBL" id="CAG8731575.1"/>
    </source>
</evidence>
<protein>
    <submittedName>
        <fullName evidence="1">6354_t:CDS:1</fullName>
    </submittedName>
</protein>
<gene>
    <name evidence="1" type="ORF">ACOLOM_LOCUS11674</name>
</gene>
<dbReference type="Proteomes" id="UP000789525">
    <property type="component" value="Unassembled WGS sequence"/>
</dbReference>
<organism evidence="1 2">
    <name type="scientific">Acaulospora colombiana</name>
    <dbReference type="NCBI Taxonomy" id="27376"/>
    <lineage>
        <taxon>Eukaryota</taxon>
        <taxon>Fungi</taxon>
        <taxon>Fungi incertae sedis</taxon>
        <taxon>Mucoromycota</taxon>
        <taxon>Glomeromycotina</taxon>
        <taxon>Glomeromycetes</taxon>
        <taxon>Diversisporales</taxon>
        <taxon>Acaulosporaceae</taxon>
        <taxon>Acaulospora</taxon>
    </lineage>
</organism>
<evidence type="ECO:0000313" key="2">
    <source>
        <dbReference type="Proteomes" id="UP000789525"/>
    </source>
</evidence>
<proteinExistence type="predicted"/>
<name>A0ACA9Q1G2_9GLOM</name>
<keyword evidence="2" id="KW-1185">Reference proteome</keyword>
<sequence length="163" mass="17705">LRELTELLPTASRKQLNTVKSSSRFPPLPERLLPPTTLSLFGSSRNLIYLYPLTHLQMGVFAVWTDPPDNLFLPIPTKEFGPGGTQQSNVERDVHTAVHLSSLMGRVGGFAGKIVCADCRTCKEAGSSRLVAPTLTHQLSKTGNNHVQDEPKVGLCSEEGRAG</sequence>